<dbReference type="Proteomes" id="UP001262835">
    <property type="component" value="Unassembled WGS sequence"/>
</dbReference>
<dbReference type="PROSITE" id="PS51186">
    <property type="entry name" value="GNAT"/>
    <property type="match status" value="1"/>
</dbReference>
<evidence type="ECO:0000313" key="2">
    <source>
        <dbReference type="EMBL" id="MDT3329953.1"/>
    </source>
</evidence>
<gene>
    <name evidence="2" type="ORF">Q9S78_04650</name>
</gene>
<dbReference type="InterPro" id="IPR016181">
    <property type="entry name" value="Acyl_CoA_acyltransferase"/>
</dbReference>
<evidence type="ECO:0000313" key="3">
    <source>
        <dbReference type="Proteomes" id="UP001262835"/>
    </source>
</evidence>
<accession>A0ABU3GGX6</accession>
<feature type="domain" description="N-acetyltransferase" evidence="1">
    <location>
        <begin position="1"/>
        <end position="133"/>
    </location>
</feature>
<sequence>MEFRPLRESDLTSAPAWTAGHELRPDLWRGEHTRAVALETDEIVAVGIMWTSRVHGDRYWVDVVVHPAHRRRGIGTAAVRHLTGLRAAPLPLMTRAYVDDPALAFADALGARTIQVVPPAESTTTARAALRADPAAIAVDAVDRTVIEAANARIYEWTHASWSPVGPAFADALNEDLWDEIDTEASSVVGDATGRVLALALVYLDGEIADVEFDGHVSDPHFLPVLARLQPTGRWFRLVEIPV</sequence>
<keyword evidence="3" id="KW-1185">Reference proteome</keyword>
<dbReference type="Pfam" id="PF00583">
    <property type="entry name" value="Acetyltransf_1"/>
    <property type="match status" value="1"/>
</dbReference>
<dbReference type="CDD" id="cd04301">
    <property type="entry name" value="NAT_SF"/>
    <property type="match status" value="1"/>
</dbReference>
<dbReference type="RefSeq" id="WP_311869130.1">
    <property type="nucleotide sequence ID" value="NZ_JAUZVT010000001.1"/>
</dbReference>
<dbReference type="InterPro" id="IPR000182">
    <property type="entry name" value="GNAT_dom"/>
</dbReference>
<protein>
    <submittedName>
        <fullName evidence="2">GNAT family N-acetyltransferase</fullName>
    </submittedName>
</protein>
<dbReference type="SUPFAM" id="SSF55729">
    <property type="entry name" value="Acyl-CoA N-acyltransferases (Nat)"/>
    <property type="match status" value="1"/>
</dbReference>
<comment type="caution">
    <text evidence="2">The sequence shown here is derived from an EMBL/GenBank/DDBJ whole genome shotgun (WGS) entry which is preliminary data.</text>
</comment>
<name>A0ABU3GGX6_9MICO</name>
<evidence type="ECO:0000259" key="1">
    <source>
        <dbReference type="PROSITE" id="PS51186"/>
    </source>
</evidence>
<reference evidence="2 3" key="1">
    <citation type="submission" date="2023-08" db="EMBL/GenBank/DDBJ databases">
        <title>Microbacterium aquilitoris sp. nov. and Microbacterium gwkjibeachense sp. nov., isolated from beach.</title>
        <authorList>
            <person name="Lee S.D."/>
            <person name="Yang H."/>
            <person name="Kim I."/>
        </authorList>
    </citation>
    <scope>NUCLEOTIDE SEQUENCE [LARGE SCALE GENOMIC DNA]</scope>
    <source>
        <strain evidence="2 3">KSW-18</strain>
    </source>
</reference>
<dbReference type="Gene3D" id="3.40.630.30">
    <property type="match status" value="1"/>
</dbReference>
<proteinExistence type="predicted"/>
<organism evidence="2 3">
    <name type="scientific">Microbacterium aquilitoris</name>
    <dbReference type="NCBI Taxonomy" id="3067307"/>
    <lineage>
        <taxon>Bacteria</taxon>
        <taxon>Bacillati</taxon>
        <taxon>Actinomycetota</taxon>
        <taxon>Actinomycetes</taxon>
        <taxon>Micrococcales</taxon>
        <taxon>Microbacteriaceae</taxon>
        <taxon>Microbacterium</taxon>
    </lineage>
</organism>
<dbReference type="EMBL" id="JAUZVT010000001">
    <property type="protein sequence ID" value="MDT3329953.1"/>
    <property type="molecule type" value="Genomic_DNA"/>
</dbReference>